<protein>
    <submittedName>
        <fullName evidence="2">RNA-directed DNA polymerase from mobile element jockey</fullName>
    </submittedName>
</protein>
<keyword evidence="3" id="KW-1185">Reference proteome</keyword>
<gene>
    <name evidence="2" type="ORF">P5673_030032</name>
</gene>
<evidence type="ECO:0000313" key="2">
    <source>
        <dbReference type="EMBL" id="KAK2549489.1"/>
    </source>
</evidence>
<sequence length="477" mass="55677">MNCYFSSVFTHEQSNLPEFDNFIDDKLNNILCNANEVENHLKELNAHKSQGPDMISPRILKECAQELSTSLCTLFNKSFTSGLIPTEWKTANITPIHKKGPKHKKENYRQVSLTSIVCKVAEKNAFDSVPHERLLLKLNKYGIDGALLLWFRQFLAKRQQRVGIRGTYSSWSVVTSGVPQGTILGPILFLIYVNDTPNIVKSSVKLFADDTKIYRELSHDSDTSVLQSDLDSLEEWTRNWQVKFNPEKCKVMRISYKQDKRNHQYYLSNARLKFVDSYKDLGVIMSTDLSWSNHVDTLVNKENKVLGLLKSTVGSNNREIFSVLYRSLVRPLLEYASPVWSPYLVKDKLAIESIQRRASRIVLGQKRREMSYEDRCELLGWSTLERRREYFSLVECYKIVFELNGLECRDYFEFCNNITRSNNPFKIRMKSAKVNAFKHSFFVRIIKEWNNLPHHLFGNDININKFKYNLKKWMNIS</sequence>
<dbReference type="Proteomes" id="UP001249851">
    <property type="component" value="Unassembled WGS sequence"/>
</dbReference>
<keyword evidence="2" id="KW-0548">Nucleotidyltransferase</keyword>
<feature type="domain" description="Reverse transcriptase" evidence="1">
    <location>
        <begin position="1"/>
        <end position="285"/>
    </location>
</feature>
<name>A0AAD9PV32_ACRCE</name>
<evidence type="ECO:0000313" key="3">
    <source>
        <dbReference type="Proteomes" id="UP001249851"/>
    </source>
</evidence>
<dbReference type="InterPro" id="IPR000477">
    <property type="entry name" value="RT_dom"/>
</dbReference>
<proteinExistence type="predicted"/>
<accession>A0AAD9PV32</accession>
<dbReference type="SUPFAM" id="SSF56672">
    <property type="entry name" value="DNA/RNA polymerases"/>
    <property type="match status" value="1"/>
</dbReference>
<dbReference type="EMBL" id="JARQWQ010000125">
    <property type="protein sequence ID" value="KAK2549489.1"/>
    <property type="molecule type" value="Genomic_DNA"/>
</dbReference>
<reference evidence="2" key="1">
    <citation type="journal article" date="2023" name="G3 (Bethesda)">
        <title>Whole genome assembly and annotation of the endangered Caribbean coral Acropora cervicornis.</title>
        <authorList>
            <person name="Selwyn J.D."/>
            <person name="Vollmer S.V."/>
        </authorList>
    </citation>
    <scope>NUCLEOTIDE SEQUENCE</scope>
    <source>
        <strain evidence="2">K2</strain>
    </source>
</reference>
<reference evidence="2" key="2">
    <citation type="journal article" date="2023" name="Science">
        <title>Genomic signatures of disease resistance in endangered staghorn corals.</title>
        <authorList>
            <person name="Vollmer S.V."/>
            <person name="Selwyn J.D."/>
            <person name="Despard B.A."/>
            <person name="Roesel C.L."/>
        </authorList>
    </citation>
    <scope>NUCLEOTIDE SEQUENCE</scope>
    <source>
        <strain evidence="2">K2</strain>
    </source>
</reference>
<dbReference type="PROSITE" id="PS50878">
    <property type="entry name" value="RT_POL"/>
    <property type="match status" value="1"/>
</dbReference>
<dbReference type="Pfam" id="PF00078">
    <property type="entry name" value="RVT_1"/>
    <property type="match status" value="1"/>
</dbReference>
<evidence type="ECO:0000259" key="1">
    <source>
        <dbReference type="PROSITE" id="PS50878"/>
    </source>
</evidence>
<comment type="caution">
    <text evidence="2">The sequence shown here is derived from an EMBL/GenBank/DDBJ whole genome shotgun (WGS) entry which is preliminary data.</text>
</comment>
<dbReference type="CDD" id="cd01650">
    <property type="entry name" value="RT_nLTR_like"/>
    <property type="match status" value="1"/>
</dbReference>
<keyword evidence="2" id="KW-0808">Transferase</keyword>
<organism evidence="2 3">
    <name type="scientific">Acropora cervicornis</name>
    <name type="common">Staghorn coral</name>
    <dbReference type="NCBI Taxonomy" id="6130"/>
    <lineage>
        <taxon>Eukaryota</taxon>
        <taxon>Metazoa</taxon>
        <taxon>Cnidaria</taxon>
        <taxon>Anthozoa</taxon>
        <taxon>Hexacorallia</taxon>
        <taxon>Scleractinia</taxon>
        <taxon>Astrocoeniina</taxon>
        <taxon>Acroporidae</taxon>
        <taxon>Acropora</taxon>
    </lineage>
</organism>
<dbReference type="PANTHER" id="PTHR33332">
    <property type="entry name" value="REVERSE TRANSCRIPTASE DOMAIN-CONTAINING PROTEIN"/>
    <property type="match status" value="1"/>
</dbReference>
<keyword evidence="2" id="KW-0695">RNA-directed DNA polymerase</keyword>
<dbReference type="AlphaFoldDB" id="A0AAD9PV32"/>
<dbReference type="GO" id="GO:0003964">
    <property type="term" value="F:RNA-directed DNA polymerase activity"/>
    <property type="evidence" value="ECO:0007669"/>
    <property type="project" value="UniProtKB-KW"/>
</dbReference>
<dbReference type="InterPro" id="IPR043502">
    <property type="entry name" value="DNA/RNA_pol_sf"/>
</dbReference>